<sequence>MNKQKKYVNGKLVSRGIEWTDYTINAIAGCKHGCAWLMTDGKAPCYAETTAEGVASSAYPQGFAHHYYYPERLDEPLSVKEPSRIFLDSMSDVGGFWVPDEQRRAVLIDMPKKAYWHTFQSLTKNPKGLLGIEFPQNVWVGVSTPPDVMWGHALSMRQKLRKLEIDLQTLREIKVKTKWYSIEPLSLDCAEQFRNHGLDWAVIGAASNGAKKYQPNPDHLNKLLEVMDEQHTPLFFKGNLIHNPHREEYPK</sequence>
<comment type="caution">
    <text evidence="1">The sequence shown here is derived from an EMBL/GenBank/DDBJ whole genome shotgun (WGS) entry which is preliminary data.</text>
</comment>
<name>A0A0G0QIZ5_9BACT</name>
<reference evidence="1 2" key="1">
    <citation type="journal article" date="2015" name="Nature">
        <title>rRNA introns, odd ribosomes, and small enigmatic genomes across a large radiation of phyla.</title>
        <authorList>
            <person name="Brown C.T."/>
            <person name="Hug L.A."/>
            <person name="Thomas B.C."/>
            <person name="Sharon I."/>
            <person name="Castelle C.J."/>
            <person name="Singh A."/>
            <person name="Wilkins M.J."/>
            <person name="Williams K.H."/>
            <person name="Banfield J.F."/>
        </authorList>
    </citation>
    <scope>NUCLEOTIDE SEQUENCE [LARGE SCALE GENOMIC DNA]</scope>
</reference>
<dbReference type="Proteomes" id="UP000033881">
    <property type="component" value="Unassembled WGS sequence"/>
</dbReference>
<proteinExistence type="predicted"/>
<dbReference type="EMBL" id="LBWB01000003">
    <property type="protein sequence ID" value="KKR01657.1"/>
    <property type="molecule type" value="Genomic_DNA"/>
</dbReference>
<accession>A0A0G0QIZ5</accession>
<evidence type="ECO:0000313" key="1">
    <source>
        <dbReference type="EMBL" id="KKR01657.1"/>
    </source>
</evidence>
<dbReference type="AlphaFoldDB" id="A0A0G0QIZ5"/>
<gene>
    <name evidence="1" type="ORF">UT24_C0003G0064</name>
</gene>
<protein>
    <recommendedName>
        <fullName evidence="3">DUF5131 family protein</fullName>
    </recommendedName>
</protein>
<dbReference type="Pfam" id="PF07505">
    <property type="entry name" value="DUF5131"/>
    <property type="match status" value="1"/>
</dbReference>
<evidence type="ECO:0000313" key="2">
    <source>
        <dbReference type="Proteomes" id="UP000033881"/>
    </source>
</evidence>
<evidence type="ECO:0008006" key="3">
    <source>
        <dbReference type="Google" id="ProtNLM"/>
    </source>
</evidence>
<dbReference type="InterPro" id="IPR011101">
    <property type="entry name" value="DUF5131"/>
</dbReference>
<organism evidence="1 2">
    <name type="scientific">Candidatus Woesebacteria bacterium GW2011_GWB1_39_12</name>
    <dbReference type="NCBI Taxonomy" id="1618574"/>
    <lineage>
        <taxon>Bacteria</taxon>
        <taxon>Candidatus Woeseibacteriota</taxon>
    </lineage>
</organism>
<dbReference type="STRING" id="1618574.UT24_C0003G0064"/>